<comment type="caution">
    <text evidence="1">The sequence shown here is derived from an EMBL/GenBank/DDBJ whole genome shotgun (WGS) entry which is preliminary data.</text>
</comment>
<accession>A0AAN7BHM3</accession>
<reference evidence="1" key="2">
    <citation type="submission" date="2023-05" db="EMBL/GenBank/DDBJ databases">
        <authorList>
            <consortium name="Lawrence Berkeley National Laboratory"/>
            <person name="Steindorff A."/>
            <person name="Hensen N."/>
            <person name="Bonometti L."/>
            <person name="Westerberg I."/>
            <person name="Brannstrom I.O."/>
            <person name="Guillou S."/>
            <person name="Cros-Aarteil S."/>
            <person name="Calhoun S."/>
            <person name="Haridas S."/>
            <person name="Kuo A."/>
            <person name="Mondo S."/>
            <person name="Pangilinan J."/>
            <person name="Riley R."/>
            <person name="Labutti K."/>
            <person name="Andreopoulos B."/>
            <person name="Lipzen A."/>
            <person name="Chen C."/>
            <person name="Yanf M."/>
            <person name="Daum C."/>
            <person name="Ng V."/>
            <person name="Clum A."/>
            <person name="Ohm R."/>
            <person name="Martin F."/>
            <person name="Silar P."/>
            <person name="Natvig D."/>
            <person name="Lalanne C."/>
            <person name="Gautier V."/>
            <person name="Ament-Velasquez S.L."/>
            <person name="Kruys A."/>
            <person name="Hutchinson M.I."/>
            <person name="Powell A.J."/>
            <person name="Barry K."/>
            <person name="Miller A.N."/>
            <person name="Grigoriev I.V."/>
            <person name="Debuchy R."/>
            <person name="Gladieux P."/>
            <person name="Thoren M.H."/>
            <person name="Johannesson H."/>
        </authorList>
    </citation>
    <scope>NUCLEOTIDE SEQUENCE</scope>
    <source>
        <strain evidence="1">CBS 990.96</strain>
    </source>
</reference>
<protein>
    <submittedName>
        <fullName evidence="1">Uncharacterized protein</fullName>
    </submittedName>
</protein>
<proteinExistence type="predicted"/>
<dbReference type="AlphaFoldDB" id="A0AAN7BHM3"/>
<sequence length="157" mass="18181">MESQQQVEQNEVATICGGPIKLKDVKFDLTPEEFTRILSWVELYYCPTNDHKLLPSLCKEADETCNLGWCHNGNMEFRFLDTDQIREILYRAYQDAATNSKARRASGDMEEWVKLITMLRAKINEISRGYWESIPARRSHIRDIIILQLDPGASITL</sequence>
<organism evidence="1 2">
    <name type="scientific">Podospora fimiseda</name>
    <dbReference type="NCBI Taxonomy" id="252190"/>
    <lineage>
        <taxon>Eukaryota</taxon>
        <taxon>Fungi</taxon>
        <taxon>Dikarya</taxon>
        <taxon>Ascomycota</taxon>
        <taxon>Pezizomycotina</taxon>
        <taxon>Sordariomycetes</taxon>
        <taxon>Sordariomycetidae</taxon>
        <taxon>Sordariales</taxon>
        <taxon>Podosporaceae</taxon>
        <taxon>Podospora</taxon>
    </lineage>
</organism>
<name>A0AAN7BHM3_9PEZI</name>
<gene>
    <name evidence="1" type="ORF">QBC38DRAFT_447299</name>
</gene>
<dbReference type="Proteomes" id="UP001301958">
    <property type="component" value="Unassembled WGS sequence"/>
</dbReference>
<evidence type="ECO:0000313" key="1">
    <source>
        <dbReference type="EMBL" id="KAK4223526.1"/>
    </source>
</evidence>
<reference evidence="1" key="1">
    <citation type="journal article" date="2023" name="Mol. Phylogenet. Evol.">
        <title>Genome-scale phylogeny and comparative genomics of the fungal order Sordariales.</title>
        <authorList>
            <person name="Hensen N."/>
            <person name="Bonometti L."/>
            <person name="Westerberg I."/>
            <person name="Brannstrom I.O."/>
            <person name="Guillou S."/>
            <person name="Cros-Aarteil S."/>
            <person name="Calhoun S."/>
            <person name="Haridas S."/>
            <person name="Kuo A."/>
            <person name="Mondo S."/>
            <person name="Pangilinan J."/>
            <person name="Riley R."/>
            <person name="LaButti K."/>
            <person name="Andreopoulos B."/>
            <person name="Lipzen A."/>
            <person name="Chen C."/>
            <person name="Yan M."/>
            <person name="Daum C."/>
            <person name="Ng V."/>
            <person name="Clum A."/>
            <person name="Steindorff A."/>
            <person name="Ohm R.A."/>
            <person name="Martin F."/>
            <person name="Silar P."/>
            <person name="Natvig D.O."/>
            <person name="Lalanne C."/>
            <person name="Gautier V."/>
            <person name="Ament-Velasquez S.L."/>
            <person name="Kruys A."/>
            <person name="Hutchinson M.I."/>
            <person name="Powell A.J."/>
            <person name="Barry K."/>
            <person name="Miller A.N."/>
            <person name="Grigoriev I.V."/>
            <person name="Debuchy R."/>
            <person name="Gladieux P."/>
            <person name="Hiltunen Thoren M."/>
            <person name="Johannesson H."/>
        </authorList>
    </citation>
    <scope>NUCLEOTIDE SEQUENCE</scope>
    <source>
        <strain evidence="1">CBS 990.96</strain>
    </source>
</reference>
<keyword evidence="2" id="KW-1185">Reference proteome</keyword>
<evidence type="ECO:0000313" key="2">
    <source>
        <dbReference type="Proteomes" id="UP001301958"/>
    </source>
</evidence>
<dbReference type="EMBL" id="MU865424">
    <property type="protein sequence ID" value="KAK4223526.1"/>
    <property type="molecule type" value="Genomic_DNA"/>
</dbReference>